<keyword evidence="5 6" id="KW-0472">Membrane</keyword>
<feature type="transmembrane region" description="Helical" evidence="6">
    <location>
        <begin position="107"/>
        <end position="127"/>
    </location>
</feature>
<dbReference type="InterPro" id="IPR004307">
    <property type="entry name" value="TspO_MBR"/>
</dbReference>
<dbReference type="Proteomes" id="UP001500027">
    <property type="component" value="Unassembled WGS sequence"/>
</dbReference>
<evidence type="ECO:0000256" key="5">
    <source>
        <dbReference type="ARBA" id="ARBA00023136"/>
    </source>
</evidence>
<feature type="transmembrane region" description="Helical" evidence="6">
    <location>
        <begin position="23"/>
        <end position="45"/>
    </location>
</feature>
<feature type="transmembrane region" description="Helical" evidence="6">
    <location>
        <begin position="52"/>
        <end position="69"/>
    </location>
</feature>
<comment type="similarity">
    <text evidence="2">Belongs to the TspO/BZRP family.</text>
</comment>
<protein>
    <submittedName>
        <fullName evidence="7">TspO/MBR family protein</fullName>
    </submittedName>
</protein>
<dbReference type="CDD" id="cd15904">
    <property type="entry name" value="TSPO_MBR"/>
    <property type="match status" value="1"/>
</dbReference>
<feature type="transmembrane region" description="Helical" evidence="6">
    <location>
        <begin position="75"/>
        <end position="95"/>
    </location>
</feature>
<evidence type="ECO:0000256" key="6">
    <source>
        <dbReference type="SAM" id="Phobius"/>
    </source>
</evidence>
<evidence type="ECO:0000313" key="7">
    <source>
        <dbReference type="EMBL" id="GAA4269470.1"/>
    </source>
</evidence>
<evidence type="ECO:0000256" key="3">
    <source>
        <dbReference type="ARBA" id="ARBA00022692"/>
    </source>
</evidence>
<evidence type="ECO:0000256" key="4">
    <source>
        <dbReference type="ARBA" id="ARBA00022989"/>
    </source>
</evidence>
<accession>A0ABP8EBJ9</accession>
<dbReference type="Gene3D" id="1.20.1260.100">
    <property type="entry name" value="TspO/MBR protein"/>
    <property type="match status" value="1"/>
</dbReference>
<dbReference type="EMBL" id="BAABAV010000001">
    <property type="protein sequence ID" value="GAA4269470.1"/>
    <property type="molecule type" value="Genomic_DNA"/>
</dbReference>
<evidence type="ECO:0000256" key="2">
    <source>
        <dbReference type="ARBA" id="ARBA00007524"/>
    </source>
</evidence>
<keyword evidence="3 6" id="KW-0812">Transmembrane</keyword>
<dbReference type="PIRSF" id="PIRSF005859">
    <property type="entry name" value="PBR"/>
    <property type="match status" value="1"/>
</dbReference>
<comment type="caution">
    <text evidence="7">The sequence shown here is derived from an EMBL/GenBank/DDBJ whole genome shotgun (WGS) entry which is preliminary data.</text>
</comment>
<organism evidence="7 8">
    <name type="scientific">Hyunsoonleella aestuarii</name>
    <dbReference type="NCBI Taxonomy" id="912802"/>
    <lineage>
        <taxon>Bacteria</taxon>
        <taxon>Pseudomonadati</taxon>
        <taxon>Bacteroidota</taxon>
        <taxon>Flavobacteriia</taxon>
        <taxon>Flavobacteriales</taxon>
        <taxon>Flavobacteriaceae</taxon>
    </lineage>
</organism>
<dbReference type="Pfam" id="PF03073">
    <property type="entry name" value="TspO_MBR"/>
    <property type="match status" value="1"/>
</dbReference>
<dbReference type="InterPro" id="IPR038330">
    <property type="entry name" value="TspO/MBR-related_sf"/>
</dbReference>
<sequence length="129" mass="15203">MNNGPQTNWYMNLNKAPWTPPGWVFGMAWTTIMFCFSIYMAYLINILLNTKIIILFSVQFILNVIWNYIFFNQHLVSIGLLVIIALTAIVTIMLYDYRKKLKLKSLLILPYFIWLCIATSLNMYILIHN</sequence>
<dbReference type="PANTHER" id="PTHR10057:SF0">
    <property type="entry name" value="TRANSLOCATOR PROTEIN"/>
    <property type="match status" value="1"/>
</dbReference>
<evidence type="ECO:0000313" key="8">
    <source>
        <dbReference type="Proteomes" id="UP001500027"/>
    </source>
</evidence>
<name>A0ABP8EBJ9_9FLAO</name>
<keyword evidence="4 6" id="KW-1133">Transmembrane helix</keyword>
<keyword evidence="8" id="KW-1185">Reference proteome</keyword>
<dbReference type="PANTHER" id="PTHR10057">
    <property type="entry name" value="PERIPHERAL-TYPE BENZODIAZEPINE RECEPTOR"/>
    <property type="match status" value="1"/>
</dbReference>
<gene>
    <name evidence="7" type="ORF">GCM10022257_15710</name>
</gene>
<reference evidence="8" key="1">
    <citation type="journal article" date="2019" name="Int. J. Syst. Evol. Microbiol.">
        <title>The Global Catalogue of Microorganisms (GCM) 10K type strain sequencing project: providing services to taxonomists for standard genome sequencing and annotation.</title>
        <authorList>
            <consortium name="The Broad Institute Genomics Platform"/>
            <consortium name="The Broad Institute Genome Sequencing Center for Infectious Disease"/>
            <person name="Wu L."/>
            <person name="Ma J."/>
        </authorList>
    </citation>
    <scope>NUCLEOTIDE SEQUENCE [LARGE SCALE GENOMIC DNA]</scope>
    <source>
        <strain evidence="8">JCM 17452</strain>
    </source>
</reference>
<proteinExistence type="inferred from homology"/>
<evidence type="ECO:0000256" key="1">
    <source>
        <dbReference type="ARBA" id="ARBA00004141"/>
    </source>
</evidence>
<comment type="subcellular location">
    <subcellularLocation>
        <location evidence="1">Membrane</location>
        <topology evidence="1">Multi-pass membrane protein</topology>
    </subcellularLocation>
</comment>